<dbReference type="EnsemblMetazoa" id="BGLB016632-RB">
    <property type="protein sequence ID" value="BGLB016632-PB"/>
    <property type="gene ID" value="BGLB016632"/>
</dbReference>
<dbReference type="VEuPathDB" id="VectorBase:BGLB016632"/>
<dbReference type="STRING" id="6526.A0A2C9K928"/>
<keyword evidence="5 8" id="KW-0456">Lyase</keyword>
<dbReference type="VEuPathDB" id="VectorBase:BGLAX_041700"/>
<comment type="catalytic activity">
    <reaction evidence="6 8">
        <text>hydrogencarbonate + H(+) = CO2 + H2O</text>
        <dbReference type="Rhea" id="RHEA:10748"/>
        <dbReference type="ChEBI" id="CHEBI:15377"/>
        <dbReference type="ChEBI" id="CHEBI:15378"/>
        <dbReference type="ChEBI" id="CHEBI:16526"/>
        <dbReference type="ChEBI" id="CHEBI:17544"/>
        <dbReference type="EC" id="4.2.1.1"/>
    </reaction>
</comment>
<sequence>MNVILKGILKHNKELVYKRRLIDDIDKITKHQVKAQTVCISCMDCRVLPSKFVNTEVGQIYFLRNAGNIVPHFDDFKEGRISSEGAGLELGCVTNQVKNVVVLGHSDCRVFIYLFFYLKAAQALFEIRHSCNHEQYIHTSPMKTWVALHGAKTIEQFCNIYNDKDIPEDTYFMKQPMNFTVNLNGKDIQTILDPCNKFNIKDKFSMLHCLQQASHVQTYPMLKPFLDAGDFQIHALWYDVYTGDVYMFSTSQNKFIEVNEKNIDIMNTDIAPLRI</sequence>
<evidence type="ECO:0000313" key="9">
    <source>
        <dbReference type="EnsemblMetazoa" id="BGLB016632-PC"/>
    </source>
</evidence>
<accession>A0A2C9K928</accession>
<dbReference type="EC" id="4.2.1.1" evidence="2 8"/>
<gene>
    <name evidence="9" type="primary">106057206</name>
</gene>
<evidence type="ECO:0000256" key="1">
    <source>
        <dbReference type="ARBA" id="ARBA00006217"/>
    </source>
</evidence>
<evidence type="ECO:0000256" key="2">
    <source>
        <dbReference type="ARBA" id="ARBA00012925"/>
    </source>
</evidence>
<dbReference type="SUPFAM" id="SSF53056">
    <property type="entry name" value="beta-carbonic anhydrase, cab"/>
    <property type="match status" value="1"/>
</dbReference>
<evidence type="ECO:0000256" key="7">
    <source>
        <dbReference type="PIRSR" id="PIRSR601765-1"/>
    </source>
</evidence>
<keyword evidence="4 7" id="KW-0862">Zinc</keyword>
<comment type="function">
    <text evidence="8">Reversible hydration of carbon dioxide.</text>
</comment>
<dbReference type="KEGG" id="bgt:106057206"/>
<dbReference type="InterPro" id="IPR036874">
    <property type="entry name" value="Carbonic_anhydrase_sf"/>
</dbReference>
<evidence type="ECO:0000256" key="4">
    <source>
        <dbReference type="ARBA" id="ARBA00022833"/>
    </source>
</evidence>
<dbReference type="InterPro" id="IPR001765">
    <property type="entry name" value="Carbonic_anhydrase"/>
</dbReference>
<dbReference type="AlphaFoldDB" id="A0A2C9K928"/>
<organism evidence="9 10">
    <name type="scientific">Biomphalaria glabrata</name>
    <name type="common">Bloodfluke planorb</name>
    <name type="synonym">Freshwater snail</name>
    <dbReference type="NCBI Taxonomy" id="6526"/>
    <lineage>
        <taxon>Eukaryota</taxon>
        <taxon>Metazoa</taxon>
        <taxon>Spiralia</taxon>
        <taxon>Lophotrochozoa</taxon>
        <taxon>Mollusca</taxon>
        <taxon>Gastropoda</taxon>
        <taxon>Heterobranchia</taxon>
        <taxon>Euthyneura</taxon>
        <taxon>Panpulmonata</taxon>
        <taxon>Hygrophila</taxon>
        <taxon>Lymnaeoidea</taxon>
        <taxon>Planorbidae</taxon>
        <taxon>Biomphalaria</taxon>
    </lineage>
</organism>
<evidence type="ECO:0000256" key="8">
    <source>
        <dbReference type="RuleBase" id="RU003956"/>
    </source>
</evidence>
<dbReference type="SMART" id="SM00947">
    <property type="entry name" value="Pro_CA"/>
    <property type="match status" value="1"/>
</dbReference>
<feature type="binding site" evidence="7">
    <location>
        <position position="108"/>
    </location>
    <ligand>
        <name>Zn(2+)</name>
        <dbReference type="ChEBI" id="CHEBI:29105"/>
    </ligand>
</feature>
<comment type="cofactor">
    <cofactor evidence="7">
        <name>Zn(2+)</name>
        <dbReference type="ChEBI" id="CHEBI:29105"/>
    </cofactor>
    <text evidence="7">Binds 1 zinc ion per subunit.</text>
</comment>
<comment type="similarity">
    <text evidence="1 8">Belongs to the beta-class carbonic anhydrase family.</text>
</comment>
<proteinExistence type="inferred from homology"/>
<dbReference type="OrthoDB" id="10020193at2759"/>
<dbReference type="PANTHER" id="PTHR11002:SF76">
    <property type="entry name" value="CARBONIC ANHYDRASE"/>
    <property type="match status" value="1"/>
</dbReference>
<feature type="binding site" evidence="7">
    <location>
        <position position="105"/>
    </location>
    <ligand>
        <name>Zn(2+)</name>
        <dbReference type="ChEBI" id="CHEBI:29105"/>
    </ligand>
</feature>
<name>A0A2C9K928_BIOGL</name>
<evidence type="ECO:0000256" key="3">
    <source>
        <dbReference type="ARBA" id="ARBA00022723"/>
    </source>
</evidence>
<dbReference type="GO" id="GO:0004089">
    <property type="term" value="F:carbonate dehydratase activity"/>
    <property type="evidence" value="ECO:0007669"/>
    <property type="project" value="UniProtKB-UniRule"/>
</dbReference>
<reference evidence="9" key="1">
    <citation type="submission" date="2020-05" db="UniProtKB">
        <authorList>
            <consortium name="EnsemblMetazoa"/>
        </authorList>
    </citation>
    <scope>IDENTIFICATION</scope>
    <source>
        <strain evidence="9">BB02</strain>
    </source>
</reference>
<feature type="binding site" evidence="7">
    <location>
        <position position="42"/>
    </location>
    <ligand>
        <name>Zn(2+)</name>
        <dbReference type="ChEBI" id="CHEBI:29105"/>
    </ligand>
</feature>
<keyword evidence="3 7" id="KW-0479">Metal-binding</keyword>
<dbReference type="PANTHER" id="PTHR11002">
    <property type="entry name" value="CARBONIC ANHYDRASE"/>
    <property type="match status" value="1"/>
</dbReference>
<evidence type="ECO:0000313" key="10">
    <source>
        <dbReference type="Proteomes" id="UP000076420"/>
    </source>
</evidence>
<dbReference type="Pfam" id="PF00484">
    <property type="entry name" value="Pro_CA"/>
    <property type="match status" value="1"/>
</dbReference>
<dbReference type="GO" id="GO:0008270">
    <property type="term" value="F:zinc ion binding"/>
    <property type="evidence" value="ECO:0007669"/>
    <property type="project" value="UniProtKB-UniRule"/>
</dbReference>
<feature type="binding site" evidence="7">
    <location>
        <position position="44"/>
    </location>
    <ligand>
        <name>Zn(2+)</name>
        <dbReference type="ChEBI" id="CHEBI:29105"/>
    </ligand>
</feature>
<dbReference type="Proteomes" id="UP000076420">
    <property type="component" value="Unassembled WGS sequence"/>
</dbReference>
<dbReference type="EnsemblMetazoa" id="BGLB016632-RD">
    <property type="protein sequence ID" value="BGLB016632-PD"/>
    <property type="gene ID" value="BGLB016632"/>
</dbReference>
<evidence type="ECO:0000256" key="5">
    <source>
        <dbReference type="ARBA" id="ARBA00023239"/>
    </source>
</evidence>
<evidence type="ECO:0000256" key="6">
    <source>
        <dbReference type="ARBA" id="ARBA00048348"/>
    </source>
</evidence>
<dbReference type="EnsemblMetazoa" id="BGLB016632-RC">
    <property type="protein sequence ID" value="BGLB016632-PC"/>
    <property type="gene ID" value="BGLB016632"/>
</dbReference>
<protein>
    <recommendedName>
        <fullName evidence="2 8">Carbonic anhydrase</fullName>
        <ecNumber evidence="2 8">4.2.1.1</ecNumber>
    </recommendedName>
    <alternativeName>
        <fullName evidence="8">Carbonate dehydratase</fullName>
    </alternativeName>
</protein>
<dbReference type="Gene3D" id="3.40.1050.10">
    <property type="entry name" value="Carbonic anhydrase"/>
    <property type="match status" value="1"/>
</dbReference>